<evidence type="ECO:0000313" key="2">
    <source>
        <dbReference type="Proteomes" id="UP000582643"/>
    </source>
</evidence>
<keyword evidence="2" id="KW-1185">Reference proteome</keyword>
<name>A0A7W7U9H2_9ACTN</name>
<gene>
    <name evidence="1" type="ORF">GGE06_008475</name>
</gene>
<dbReference type="AlphaFoldDB" id="A0A7W7U9H2"/>
<dbReference type="EMBL" id="JACHJY010000023">
    <property type="protein sequence ID" value="MBB4987502.1"/>
    <property type="molecule type" value="Genomic_DNA"/>
</dbReference>
<evidence type="ECO:0000313" key="1">
    <source>
        <dbReference type="EMBL" id="MBB4987502.1"/>
    </source>
</evidence>
<proteinExistence type="predicted"/>
<protein>
    <submittedName>
        <fullName evidence="1">Uncharacterized protein</fullName>
    </submittedName>
</protein>
<organism evidence="1 2">
    <name type="scientific">Streptomyces nymphaeiformis</name>
    <dbReference type="NCBI Taxonomy" id="2663842"/>
    <lineage>
        <taxon>Bacteria</taxon>
        <taxon>Bacillati</taxon>
        <taxon>Actinomycetota</taxon>
        <taxon>Actinomycetes</taxon>
        <taxon>Kitasatosporales</taxon>
        <taxon>Streptomycetaceae</taxon>
        <taxon>Streptomyces</taxon>
    </lineage>
</organism>
<accession>A0A7W7U9H2</accession>
<comment type="caution">
    <text evidence="1">The sequence shown here is derived from an EMBL/GenBank/DDBJ whole genome shotgun (WGS) entry which is preliminary data.</text>
</comment>
<dbReference type="RefSeq" id="WP_184933284.1">
    <property type="nucleotide sequence ID" value="NZ_JACHJY010000023.1"/>
</dbReference>
<sequence length="86" mass="9257">MPAYPNFDPAGVAYDLHLWHPEWGSVHVSVGTPSYPTGVFNNAGVDAIIQQLAQDLLAPIGGEKVIEVVRLQTESVKWTPPAPPTP</sequence>
<reference evidence="1 2" key="1">
    <citation type="submission" date="2020-08" db="EMBL/GenBank/DDBJ databases">
        <title>Genomic Encyclopedia of Type Strains, Phase III (KMG-III): the genomes of soil and plant-associated and newly described type strains.</title>
        <authorList>
            <person name="Whitman W."/>
        </authorList>
    </citation>
    <scope>NUCLEOTIDE SEQUENCE [LARGE SCALE GENOMIC DNA]</scope>
    <source>
        <strain evidence="1 2">SFB5A</strain>
    </source>
</reference>
<dbReference type="Proteomes" id="UP000582643">
    <property type="component" value="Unassembled WGS sequence"/>
</dbReference>